<keyword evidence="2" id="KW-1185">Reference proteome</keyword>
<dbReference type="AlphaFoldDB" id="A0A087CS04"/>
<sequence length="110" mass="12514">MRSLQDGLATVNGRQPVDFDVNNTGPYTINRGDSFGIWCNWGESYMTETKSGWSATFIKRGWSRTYVQISKYVSIQLLLISMHRILAICSNDGNQTSLRLTVLFSLEQKE</sequence>
<proteinExistence type="predicted"/>
<evidence type="ECO:0000313" key="1">
    <source>
        <dbReference type="EMBL" id="KFI86054.1"/>
    </source>
</evidence>
<comment type="caution">
    <text evidence="1">The sequence shown here is derived from an EMBL/GenBank/DDBJ whole genome shotgun (WGS) entry which is preliminary data.</text>
</comment>
<evidence type="ECO:0000313" key="2">
    <source>
        <dbReference type="Proteomes" id="UP000029078"/>
    </source>
</evidence>
<accession>A0A087CS04</accession>
<dbReference type="EMBL" id="JGZL01000015">
    <property type="protein sequence ID" value="KFI86054.1"/>
    <property type="molecule type" value="Genomic_DNA"/>
</dbReference>
<gene>
    <name evidence="1" type="ORF">BRUM_1494</name>
</gene>
<name>A0A087CS04_BIFRU</name>
<protein>
    <submittedName>
        <fullName evidence="1">Uncharacterized protein</fullName>
    </submittedName>
</protein>
<organism evidence="1 2">
    <name type="scientific">Bifidobacterium ruminantium</name>
    <dbReference type="NCBI Taxonomy" id="78346"/>
    <lineage>
        <taxon>Bacteria</taxon>
        <taxon>Bacillati</taxon>
        <taxon>Actinomycetota</taxon>
        <taxon>Actinomycetes</taxon>
        <taxon>Bifidobacteriales</taxon>
        <taxon>Bifidobacteriaceae</taxon>
        <taxon>Bifidobacterium</taxon>
    </lineage>
</organism>
<dbReference type="Proteomes" id="UP000029078">
    <property type="component" value="Unassembled WGS sequence"/>
</dbReference>
<reference evidence="1 2" key="1">
    <citation type="submission" date="2014-03" db="EMBL/GenBank/DDBJ databases">
        <title>Genomics of Bifidobacteria.</title>
        <authorList>
            <person name="Ventura M."/>
            <person name="Milani C."/>
            <person name="Lugli G.A."/>
        </authorList>
    </citation>
    <scope>NUCLEOTIDE SEQUENCE [LARGE SCALE GENOMIC DNA]</scope>
    <source>
        <strain evidence="1 2">LMG 21811</strain>
    </source>
</reference>